<comment type="cofactor">
    <cofactor evidence="1">
        <name>FAD</name>
        <dbReference type="ChEBI" id="CHEBI:57692"/>
    </cofactor>
</comment>
<keyword evidence="3" id="KW-0285">Flavoprotein</keyword>
<evidence type="ECO:0008006" key="8">
    <source>
        <dbReference type="Google" id="ProtNLM"/>
    </source>
</evidence>
<dbReference type="Pfam" id="PF00743">
    <property type="entry name" value="FMO-like"/>
    <property type="match status" value="1"/>
</dbReference>
<dbReference type="InterPro" id="IPR036188">
    <property type="entry name" value="FAD/NAD-bd_sf"/>
</dbReference>
<dbReference type="Gene3D" id="3.50.50.60">
    <property type="entry name" value="FAD/NAD(P)-binding domain"/>
    <property type="match status" value="2"/>
</dbReference>
<dbReference type="GO" id="GO:0004499">
    <property type="term" value="F:N,N-dimethylaniline monooxygenase activity"/>
    <property type="evidence" value="ECO:0007669"/>
    <property type="project" value="InterPro"/>
</dbReference>
<evidence type="ECO:0000313" key="7">
    <source>
        <dbReference type="Proteomes" id="UP000077002"/>
    </source>
</evidence>
<evidence type="ECO:0000256" key="1">
    <source>
        <dbReference type="ARBA" id="ARBA00001974"/>
    </source>
</evidence>
<evidence type="ECO:0000256" key="3">
    <source>
        <dbReference type="ARBA" id="ARBA00022630"/>
    </source>
</evidence>
<dbReference type="Proteomes" id="UP000077002">
    <property type="component" value="Unassembled WGS sequence"/>
</dbReference>
<dbReference type="EMBL" id="LVKK01000125">
    <property type="protein sequence ID" value="OAG35205.1"/>
    <property type="molecule type" value="Genomic_DNA"/>
</dbReference>
<accession>A0A177ET52</accession>
<keyword evidence="5" id="KW-0560">Oxidoreductase</keyword>
<dbReference type="SUPFAM" id="SSF51905">
    <property type="entry name" value="FAD/NAD(P)-binding domain"/>
    <property type="match status" value="2"/>
</dbReference>
<evidence type="ECO:0000256" key="2">
    <source>
        <dbReference type="ARBA" id="ARBA00010139"/>
    </source>
</evidence>
<evidence type="ECO:0000256" key="4">
    <source>
        <dbReference type="ARBA" id="ARBA00022827"/>
    </source>
</evidence>
<reference evidence="6 7" key="1">
    <citation type="submission" date="2016-03" db="EMBL/GenBank/DDBJ databases">
        <title>Draft genome sequence of the Fonsecaea monophora CBS 269.37.</title>
        <authorList>
            <person name="Bombassaro A."/>
            <person name="Vinicius W.A."/>
            <person name="De Hoog S."/>
            <person name="Sun J."/>
            <person name="Souza E.M."/>
            <person name="Raittz R.T."/>
            <person name="Costa F."/>
            <person name="Leao A.C."/>
            <person name="Tadra-Sfeir M.Z."/>
            <person name="Baura V."/>
            <person name="Balsanelli E."/>
            <person name="Pedrosa F.O."/>
            <person name="Moreno L.F."/>
            <person name="Steffens M.B."/>
            <person name="Xi L."/>
            <person name="Bocca A.L."/>
            <person name="Felipe M.S."/>
            <person name="Teixeira M."/>
            <person name="Telles Filho F.Q."/>
            <person name="Azevedo C.M."/>
            <person name="Gomes R."/>
            <person name="Vicente V.A."/>
        </authorList>
    </citation>
    <scope>NUCLEOTIDE SEQUENCE [LARGE SCALE GENOMIC DNA]</scope>
    <source>
        <strain evidence="6 7">CBS 269.37</strain>
    </source>
</reference>
<dbReference type="InterPro" id="IPR020946">
    <property type="entry name" value="Flavin_mOase-like"/>
</dbReference>
<evidence type="ECO:0000256" key="5">
    <source>
        <dbReference type="ARBA" id="ARBA00023002"/>
    </source>
</evidence>
<name>A0A177ET52_9EURO</name>
<dbReference type="GO" id="GO:0050661">
    <property type="term" value="F:NADP binding"/>
    <property type="evidence" value="ECO:0007669"/>
    <property type="project" value="InterPro"/>
</dbReference>
<keyword evidence="7" id="KW-1185">Reference proteome</keyword>
<comment type="caution">
    <text evidence="6">The sequence shown here is derived from an EMBL/GenBank/DDBJ whole genome shotgun (WGS) entry which is preliminary data.</text>
</comment>
<organism evidence="6 7">
    <name type="scientific">Fonsecaea monophora</name>
    <dbReference type="NCBI Taxonomy" id="254056"/>
    <lineage>
        <taxon>Eukaryota</taxon>
        <taxon>Fungi</taxon>
        <taxon>Dikarya</taxon>
        <taxon>Ascomycota</taxon>
        <taxon>Pezizomycotina</taxon>
        <taxon>Eurotiomycetes</taxon>
        <taxon>Chaetothyriomycetidae</taxon>
        <taxon>Chaetothyriales</taxon>
        <taxon>Herpotrichiellaceae</taxon>
        <taxon>Fonsecaea</taxon>
    </lineage>
</organism>
<dbReference type="OrthoDB" id="74360at2759"/>
<dbReference type="InterPro" id="IPR051209">
    <property type="entry name" value="FAD-bind_Monooxygenase_sf"/>
</dbReference>
<gene>
    <name evidence="6" type="ORF">AYO21_10603</name>
</gene>
<evidence type="ECO:0000313" key="6">
    <source>
        <dbReference type="EMBL" id="OAG35205.1"/>
    </source>
</evidence>
<dbReference type="PANTHER" id="PTHR42877">
    <property type="entry name" value="L-ORNITHINE N(5)-MONOOXYGENASE-RELATED"/>
    <property type="match status" value="1"/>
</dbReference>
<dbReference type="RefSeq" id="XP_022507157.1">
    <property type="nucleotide sequence ID" value="XM_022660516.1"/>
</dbReference>
<dbReference type="PANTHER" id="PTHR42877:SF8">
    <property type="entry name" value="MONOOXYGENASE"/>
    <property type="match status" value="1"/>
</dbReference>
<dbReference type="GO" id="GO:0050660">
    <property type="term" value="F:flavin adenine dinucleotide binding"/>
    <property type="evidence" value="ECO:0007669"/>
    <property type="project" value="InterPro"/>
</dbReference>
<sequence>MTSDAYTVQERPIHSGRKLRVICIGAGASGLLLAYKIQYNFYESDVELQIYEKNPDLGGTWLENRYTWSFEPKADWKQTFATSPEIHRYFDEFAAKYDLERHIRYNSQVSGAKWNDEQGKWAVEITQNGKVVHDVCDILINASGILNNWRWPAIPGLENFKGPKLHSAAWDETLDLTGKKVGLIGNGSSGIQILPAILPVVDSVVNFIREPTWVSPMPLPGFEAREFSQEEQDEFRTNTAKHLEFRKTIERTGNQVFPLFLQDSDAQKQAFEHFKSGMREQIQSDYLKDKLVPQWSVGCRRLTPGVGYLDSLAHPKSSVVYGEIMRVTDTGLVMDNGEEHPVDVLVCATGFDTTFKPRFPLIGPDGSSLAEKWAAEPLSYLGIGAPGFPNYFMFLGPNCPIGNGPVLIGIETQADYFMKFIQKVREENIKSFNPKEAAVVEFKEHKDTWMKRSVWDQECRSWYKNPAGQITAVWPGSVPHYIETMERPRFEDYDWNYLTASNRWSFLGNGFSQREALGADLGWYIRQRDDAVPLGKKERFVFTPGADDHTVPAATTLGAPVNPPVNPRL</sequence>
<dbReference type="GeneID" id="34605718"/>
<comment type="similarity">
    <text evidence="2">Belongs to the FAD-binding monooxygenase family.</text>
</comment>
<keyword evidence="4" id="KW-0274">FAD</keyword>
<dbReference type="AlphaFoldDB" id="A0A177ET52"/>
<proteinExistence type="inferred from homology"/>
<protein>
    <recommendedName>
        <fullName evidence="8">FAD/NAD(P)-binding domain-containing protein</fullName>
    </recommendedName>
</protein>